<evidence type="ECO:0000313" key="5">
    <source>
        <dbReference type="Proteomes" id="UP000321617"/>
    </source>
</evidence>
<dbReference type="Pfam" id="PF13411">
    <property type="entry name" value="MerR_1"/>
    <property type="match status" value="1"/>
</dbReference>
<dbReference type="GO" id="GO:0003700">
    <property type="term" value="F:DNA-binding transcription factor activity"/>
    <property type="evidence" value="ECO:0007669"/>
    <property type="project" value="InterPro"/>
</dbReference>
<dbReference type="InterPro" id="IPR000551">
    <property type="entry name" value="MerR-type_HTH_dom"/>
</dbReference>
<dbReference type="PANTHER" id="PTHR30204:SF93">
    <property type="entry name" value="HTH MERR-TYPE DOMAIN-CONTAINING PROTEIN"/>
    <property type="match status" value="1"/>
</dbReference>
<accession>A0A562VDY2</accession>
<evidence type="ECO:0000259" key="3">
    <source>
        <dbReference type="PROSITE" id="PS50937"/>
    </source>
</evidence>
<dbReference type="PRINTS" id="PR00040">
    <property type="entry name" value="HTHMERR"/>
</dbReference>
<comment type="caution">
    <text evidence="4">The sequence shown here is derived from an EMBL/GenBank/DDBJ whole genome shotgun (WGS) entry which is preliminary data.</text>
</comment>
<name>A0A562VDY2_9ACTN</name>
<dbReference type="PANTHER" id="PTHR30204">
    <property type="entry name" value="REDOX-CYCLING DRUG-SENSING TRANSCRIPTIONAL ACTIVATOR SOXR"/>
    <property type="match status" value="1"/>
</dbReference>
<feature type="compositionally biased region" description="Polar residues" evidence="2">
    <location>
        <begin position="147"/>
        <end position="156"/>
    </location>
</feature>
<reference evidence="4 5" key="1">
    <citation type="journal article" date="2013" name="Stand. Genomic Sci.">
        <title>Genomic Encyclopedia of Type Strains, Phase I: The one thousand microbial genomes (KMG-I) project.</title>
        <authorList>
            <person name="Kyrpides N.C."/>
            <person name="Woyke T."/>
            <person name="Eisen J.A."/>
            <person name="Garrity G."/>
            <person name="Lilburn T.G."/>
            <person name="Beck B.J."/>
            <person name="Whitman W.B."/>
            <person name="Hugenholtz P."/>
            <person name="Klenk H.P."/>
        </authorList>
    </citation>
    <scope>NUCLEOTIDE SEQUENCE [LARGE SCALE GENOMIC DNA]</scope>
    <source>
        <strain evidence="4 5">DSM 45044</strain>
    </source>
</reference>
<dbReference type="Proteomes" id="UP000321617">
    <property type="component" value="Unassembled WGS sequence"/>
</dbReference>
<dbReference type="OrthoDB" id="9809391at2"/>
<proteinExistence type="predicted"/>
<dbReference type="InterPro" id="IPR047057">
    <property type="entry name" value="MerR_fam"/>
</dbReference>
<evidence type="ECO:0000313" key="4">
    <source>
        <dbReference type="EMBL" id="TWJ16083.1"/>
    </source>
</evidence>
<evidence type="ECO:0000256" key="1">
    <source>
        <dbReference type="ARBA" id="ARBA00023125"/>
    </source>
</evidence>
<dbReference type="GO" id="GO:0003677">
    <property type="term" value="F:DNA binding"/>
    <property type="evidence" value="ECO:0007669"/>
    <property type="project" value="UniProtKB-KW"/>
</dbReference>
<dbReference type="InterPro" id="IPR009061">
    <property type="entry name" value="DNA-bd_dom_put_sf"/>
</dbReference>
<dbReference type="Gene3D" id="1.10.1660.10">
    <property type="match status" value="1"/>
</dbReference>
<dbReference type="PROSITE" id="PS50937">
    <property type="entry name" value="HTH_MERR_2"/>
    <property type="match status" value="1"/>
</dbReference>
<keyword evidence="5" id="KW-1185">Reference proteome</keyword>
<organism evidence="4 5">
    <name type="scientific">Stackebrandtia albiflava</name>
    <dbReference type="NCBI Taxonomy" id="406432"/>
    <lineage>
        <taxon>Bacteria</taxon>
        <taxon>Bacillati</taxon>
        <taxon>Actinomycetota</taxon>
        <taxon>Actinomycetes</taxon>
        <taxon>Glycomycetales</taxon>
        <taxon>Glycomycetaceae</taxon>
        <taxon>Stackebrandtia</taxon>
    </lineage>
</organism>
<dbReference type="AlphaFoldDB" id="A0A562VDY2"/>
<dbReference type="RefSeq" id="WP_147135876.1">
    <property type="nucleotide sequence ID" value="NZ_BAABIJ010000001.1"/>
</dbReference>
<feature type="domain" description="HTH merR-type" evidence="3">
    <location>
        <begin position="6"/>
        <end position="75"/>
    </location>
</feature>
<evidence type="ECO:0000256" key="2">
    <source>
        <dbReference type="SAM" id="MobiDB-lite"/>
    </source>
</evidence>
<dbReference type="EMBL" id="VLLL01000005">
    <property type="protein sequence ID" value="TWJ16083.1"/>
    <property type="molecule type" value="Genomic_DNA"/>
</dbReference>
<feature type="region of interest" description="Disordered" evidence="2">
    <location>
        <begin position="130"/>
        <end position="156"/>
    </location>
</feature>
<dbReference type="SMART" id="SM00422">
    <property type="entry name" value="HTH_MERR"/>
    <property type="match status" value="1"/>
</dbReference>
<gene>
    <name evidence="4" type="ORF">LX16_1805</name>
</gene>
<dbReference type="SUPFAM" id="SSF46955">
    <property type="entry name" value="Putative DNA-binding domain"/>
    <property type="match status" value="1"/>
</dbReference>
<protein>
    <submittedName>
        <fullName evidence="4">DNA-binding transcriptional MerR regulator</fullName>
    </submittedName>
</protein>
<sequence>MTEDGLMQIGEVAERTYLSLRTIRYYEEIGLVVPSARSQGGFRLYTGTDVRRLWFIRRLKPLELTLEQIRDLMAAVDACRGGEYPGGEAAARNTLAAYLSVARARRETLRDQLAGVEEFTEDLSDLLAEPSSAAAPTVRETGELKSDVTSGSPDPG</sequence>
<keyword evidence="1 4" id="KW-0238">DNA-binding</keyword>